<dbReference type="Proteomes" id="UP001283361">
    <property type="component" value="Unassembled WGS sequence"/>
</dbReference>
<organism evidence="2 3">
    <name type="scientific">Elysia crispata</name>
    <name type="common">lettuce slug</name>
    <dbReference type="NCBI Taxonomy" id="231223"/>
    <lineage>
        <taxon>Eukaryota</taxon>
        <taxon>Metazoa</taxon>
        <taxon>Spiralia</taxon>
        <taxon>Lophotrochozoa</taxon>
        <taxon>Mollusca</taxon>
        <taxon>Gastropoda</taxon>
        <taxon>Heterobranchia</taxon>
        <taxon>Euthyneura</taxon>
        <taxon>Panpulmonata</taxon>
        <taxon>Sacoglossa</taxon>
        <taxon>Placobranchoidea</taxon>
        <taxon>Plakobranchidae</taxon>
        <taxon>Elysia</taxon>
    </lineage>
</organism>
<evidence type="ECO:0000313" key="3">
    <source>
        <dbReference type="Proteomes" id="UP001283361"/>
    </source>
</evidence>
<accession>A0AAE1AXI2</accession>
<gene>
    <name evidence="2" type="ORF">RRG08_028342</name>
</gene>
<dbReference type="AlphaFoldDB" id="A0AAE1AXI2"/>
<name>A0AAE1AXI2_9GAST</name>
<evidence type="ECO:0000313" key="2">
    <source>
        <dbReference type="EMBL" id="KAK3795141.1"/>
    </source>
</evidence>
<comment type="caution">
    <text evidence="2">The sequence shown here is derived from an EMBL/GenBank/DDBJ whole genome shotgun (WGS) entry which is preliminary data.</text>
</comment>
<keyword evidence="3" id="KW-1185">Reference proteome</keyword>
<reference evidence="2" key="1">
    <citation type="journal article" date="2023" name="G3 (Bethesda)">
        <title>A reference genome for the long-term kleptoplast-retaining sea slug Elysia crispata morphotype clarki.</title>
        <authorList>
            <person name="Eastman K.E."/>
            <person name="Pendleton A.L."/>
            <person name="Shaikh M.A."/>
            <person name="Suttiyut T."/>
            <person name="Ogas R."/>
            <person name="Tomko P."/>
            <person name="Gavelis G."/>
            <person name="Widhalm J.R."/>
            <person name="Wisecaver J.H."/>
        </authorList>
    </citation>
    <scope>NUCLEOTIDE SEQUENCE</scope>
    <source>
        <strain evidence="2">ECLA1</strain>
    </source>
</reference>
<sequence length="182" mass="20112">MASSGNMIDTGENTVHFTKMKASQMAEVRSVLKKRPKTKVSVGLSKEAQEAMQQVQEDTKIQEAARRGKRGSKGNVLFNEKNLIQICEGGPSLSPRRRPSYADVYSHARLEDADRGTPIDPDMRGHRGGASWAEPSSPRRNQGRRRSSVTRWVSERPISVSRDVPVVDEVDQVLSANLAPGM</sequence>
<proteinExistence type="predicted"/>
<dbReference type="EMBL" id="JAWDGP010001078">
    <property type="protein sequence ID" value="KAK3795141.1"/>
    <property type="molecule type" value="Genomic_DNA"/>
</dbReference>
<protein>
    <submittedName>
        <fullName evidence="2">Uncharacterized protein</fullName>
    </submittedName>
</protein>
<evidence type="ECO:0000256" key="1">
    <source>
        <dbReference type="SAM" id="MobiDB-lite"/>
    </source>
</evidence>
<feature type="compositionally biased region" description="Basic and acidic residues" evidence="1">
    <location>
        <begin position="108"/>
        <end position="125"/>
    </location>
</feature>
<feature type="region of interest" description="Disordered" evidence="1">
    <location>
        <begin position="108"/>
        <end position="155"/>
    </location>
</feature>